<reference evidence="2 3" key="1">
    <citation type="submission" date="2017-07" db="EMBL/GenBank/DDBJ databases">
        <title>Draft Genome Sequences of Select Purple Nonsulfur Bacteria.</title>
        <authorList>
            <person name="Lasarre B."/>
            <person name="Mckinlay J.B."/>
        </authorList>
    </citation>
    <scope>NUCLEOTIDE SEQUENCE [LARGE SCALE GENOMIC DNA]</scope>
    <source>
        <strain evidence="2 3">DSM 11907</strain>
    </source>
</reference>
<evidence type="ECO:0000313" key="2">
    <source>
        <dbReference type="EMBL" id="RAI40727.1"/>
    </source>
</evidence>
<dbReference type="OrthoDB" id="8454962at2"/>
<dbReference type="SUPFAM" id="SSF51306">
    <property type="entry name" value="LexA/Signal peptidase"/>
    <property type="match status" value="1"/>
</dbReference>
<protein>
    <submittedName>
        <fullName evidence="2">Uncharacterized protein</fullName>
    </submittedName>
</protein>
<organism evidence="2 3">
    <name type="scientific">Rhodoplanes elegans</name>
    <dbReference type="NCBI Taxonomy" id="29408"/>
    <lineage>
        <taxon>Bacteria</taxon>
        <taxon>Pseudomonadati</taxon>
        <taxon>Pseudomonadota</taxon>
        <taxon>Alphaproteobacteria</taxon>
        <taxon>Hyphomicrobiales</taxon>
        <taxon>Nitrobacteraceae</taxon>
        <taxon>Rhodoplanes</taxon>
    </lineage>
</organism>
<name>A0A327KR28_9BRAD</name>
<comment type="caution">
    <text evidence="2">The sequence shown here is derived from an EMBL/GenBank/DDBJ whole genome shotgun (WGS) entry which is preliminary data.</text>
</comment>
<sequence length="161" mass="17888">MRDHTPSDARRQRRPVGPPVAPVFVDPAKFPDVYALTADGDCMGAELPNGAKLGFTTAERPRRGDIVVLWFRPGRVPAGPHQARVKRLVREPPSWVSFPHQDVPGSEVEPFLAVEMTHPPRRFEIRCADLLAMHKFIGVIPPERLAWPKVPAEAVALDGRP</sequence>
<dbReference type="RefSeq" id="WP_111356117.1">
    <property type="nucleotide sequence ID" value="NZ_NHSK01000156.1"/>
</dbReference>
<dbReference type="InterPro" id="IPR036286">
    <property type="entry name" value="LexA/Signal_pep-like_sf"/>
</dbReference>
<accession>A0A327KR28</accession>
<feature type="region of interest" description="Disordered" evidence="1">
    <location>
        <begin position="1"/>
        <end position="20"/>
    </location>
</feature>
<keyword evidence="3" id="KW-1185">Reference proteome</keyword>
<dbReference type="EMBL" id="NPEU01000034">
    <property type="protein sequence ID" value="RAI40727.1"/>
    <property type="molecule type" value="Genomic_DNA"/>
</dbReference>
<dbReference type="AlphaFoldDB" id="A0A327KR28"/>
<evidence type="ECO:0000256" key="1">
    <source>
        <dbReference type="SAM" id="MobiDB-lite"/>
    </source>
</evidence>
<evidence type="ECO:0000313" key="3">
    <source>
        <dbReference type="Proteomes" id="UP000248863"/>
    </source>
</evidence>
<dbReference type="Gene3D" id="2.10.109.10">
    <property type="entry name" value="Umud Fragment, subunit A"/>
    <property type="match status" value="1"/>
</dbReference>
<gene>
    <name evidence="2" type="ORF">CH338_05415</name>
</gene>
<dbReference type="Proteomes" id="UP000248863">
    <property type="component" value="Unassembled WGS sequence"/>
</dbReference>
<proteinExistence type="predicted"/>
<feature type="compositionally biased region" description="Basic and acidic residues" evidence="1">
    <location>
        <begin position="1"/>
        <end position="10"/>
    </location>
</feature>